<gene>
    <name evidence="1" type="ORF">E2F48_05605</name>
</gene>
<evidence type="ECO:0008006" key="3">
    <source>
        <dbReference type="Google" id="ProtNLM"/>
    </source>
</evidence>
<keyword evidence="2" id="KW-1185">Reference proteome</keyword>
<evidence type="ECO:0000313" key="1">
    <source>
        <dbReference type="EMBL" id="TDK26661.1"/>
    </source>
</evidence>
<protein>
    <recommendedName>
        <fullName evidence="3">Cache domain-containing protein</fullName>
    </recommendedName>
</protein>
<accession>A0A4R5TZN6</accession>
<dbReference type="AlphaFoldDB" id="A0A4R5TZN6"/>
<dbReference type="OrthoDB" id="8687362at2"/>
<dbReference type="EMBL" id="SMTK01000002">
    <property type="protein sequence ID" value="TDK26661.1"/>
    <property type="molecule type" value="Genomic_DNA"/>
</dbReference>
<proteinExistence type="predicted"/>
<dbReference type="Gene3D" id="3.30.450.20">
    <property type="entry name" value="PAS domain"/>
    <property type="match status" value="1"/>
</dbReference>
<organism evidence="1 2">
    <name type="scientific">Arthrobacter crusticola</name>
    <dbReference type="NCBI Taxonomy" id="2547960"/>
    <lineage>
        <taxon>Bacteria</taxon>
        <taxon>Bacillati</taxon>
        <taxon>Actinomycetota</taxon>
        <taxon>Actinomycetes</taxon>
        <taxon>Micrococcales</taxon>
        <taxon>Micrococcaceae</taxon>
        <taxon>Arthrobacter</taxon>
    </lineage>
</organism>
<dbReference type="Proteomes" id="UP000295411">
    <property type="component" value="Unassembled WGS sequence"/>
</dbReference>
<sequence>MAAEKIDVPAPVRQVQSLIAGIEVTLEKWAQDLGKDLSDLKGMVAGAAIDGLVQPAVKGLLARDSPELAGAGFIANSGLVGPDRSYIAWWQGPQLERVDALANFSPSSMERYLKAEWFRIPVESGIPHATGPYIDFLCTDDYVVTFTHPVRREGSAELAGIVGTDVAVRTLEQNLIRGLRQLGPAASLVSAEGRVVVSSSLSLEPGDLISLDDAGLSYPVGRRFAIVSATEDDAPRG</sequence>
<name>A0A4R5TZN6_9MICC</name>
<dbReference type="CDD" id="cd12913">
    <property type="entry name" value="PDC1_MCP_like"/>
    <property type="match status" value="1"/>
</dbReference>
<dbReference type="RefSeq" id="WP_133403021.1">
    <property type="nucleotide sequence ID" value="NZ_SMTK01000002.1"/>
</dbReference>
<reference evidence="1 2" key="1">
    <citation type="submission" date="2019-03" db="EMBL/GenBank/DDBJ databases">
        <title>Arthrobacter sp. nov., an bacterium isolated from biocrust in Mu Us Desert.</title>
        <authorList>
            <person name="Lixiong L."/>
        </authorList>
    </citation>
    <scope>NUCLEOTIDE SEQUENCE [LARGE SCALE GENOMIC DNA]</scope>
    <source>
        <strain evidence="1 2">SLN-3</strain>
    </source>
</reference>
<evidence type="ECO:0000313" key="2">
    <source>
        <dbReference type="Proteomes" id="UP000295411"/>
    </source>
</evidence>
<comment type="caution">
    <text evidence="1">The sequence shown here is derived from an EMBL/GenBank/DDBJ whole genome shotgun (WGS) entry which is preliminary data.</text>
</comment>